<name>A0AAV0R4U6_9ROSI</name>
<comment type="caution">
    <text evidence="2">The sequence shown here is derived from an EMBL/GenBank/DDBJ whole genome shotgun (WGS) entry which is preliminary data.</text>
</comment>
<feature type="transmembrane region" description="Helical" evidence="1">
    <location>
        <begin position="112"/>
        <end position="130"/>
    </location>
</feature>
<keyword evidence="3" id="KW-1185">Reference proteome</keyword>
<keyword evidence="1" id="KW-1133">Transmembrane helix</keyword>
<reference evidence="2" key="1">
    <citation type="submission" date="2022-08" db="EMBL/GenBank/DDBJ databases">
        <authorList>
            <person name="Gutierrez-Valencia J."/>
        </authorList>
    </citation>
    <scope>NUCLEOTIDE SEQUENCE</scope>
</reference>
<dbReference type="Proteomes" id="UP001154282">
    <property type="component" value="Unassembled WGS sequence"/>
</dbReference>
<sequence>MARIPGKAVLEAEDAESVLFVYRFWGERVYFFFLISFFLLRRLIAPTDTVRSIVNTALFLYVPFFIYLQLGYFNILHLSKTKEKEKKGVVVRMVQLLFPASMRTVHAMEFRLAFVFLVYMVAGFTVGSLEPRRGRWVPEPDVVLALALFAGLYFGINKGIGFALRLYHPRRHYDHQYGCDEDDNNDNDCNDYLLHDKRRQPKSCPQRS</sequence>
<gene>
    <name evidence="2" type="ORF">LITE_LOCUS46045</name>
</gene>
<dbReference type="EMBL" id="CAMGYJ010000010">
    <property type="protein sequence ID" value="CAI0551589.1"/>
    <property type="molecule type" value="Genomic_DNA"/>
</dbReference>
<feature type="transmembrane region" description="Helical" evidence="1">
    <location>
        <begin position="57"/>
        <end position="76"/>
    </location>
</feature>
<dbReference type="AlphaFoldDB" id="A0AAV0R4U6"/>
<evidence type="ECO:0000313" key="3">
    <source>
        <dbReference type="Proteomes" id="UP001154282"/>
    </source>
</evidence>
<organism evidence="2 3">
    <name type="scientific">Linum tenue</name>
    <dbReference type="NCBI Taxonomy" id="586396"/>
    <lineage>
        <taxon>Eukaryota</taxon>
        <taxon>Viridiplantae</taxon>
        <taxon>Streptophyta</taxon>
        <taxon>Embryophyta</taxon>
        <taxon>Tracheophyta</taxon>
        <taxon>Spermatophyta</taxon>
        <taxon>Magnoliopsida</taxon>
        <taxon>eudicotyledons</taxon>
        <taxon>Gunneridae</taxon>
        <taxon>Pentapetalae</taxon>
        <taxon>rosids</taxon>
        <taxon>fabids</taxon>
        <taxon>Malpighiales</taxon>
        <taxon>Linaceae</taxon>
        <taxon>Linum</taxon>
    </lineage>
</organism>
<protein>
    <submittedName>
        <fullName evidence="2">Uncharacterized protein</fullName>
    </submittedName>
</protein>
<keyword evidence="1" id="KW-0472">Membrane</keyword>
<feature type="transmembrane region" description="Helical" evidence="1">
    <location>
        <begin position="142"/>
        <end position="164"/>
    </location>
</feature>
<evidence type="ECO:0000313" key="2">
    <source>
        <dbReference type="EMBL" id="CAI0551589.1"/>
    </source>
</evidence>
<proteinExistence type="predicted"/>
<keyword evidence="1" id="KW-0812">Transmembrane</keyword>
<feature type="transmembrane region" description="Helical" evidence="1">
    <location>
        <begin position="29"/>
        <end position="45"/>
    </location>
</feature>
<evidence type="ECO:0000256" key="1">
    <source>
        <dbReference type="SAM" id="Phobius"/>
    </source>
</evidence>
<accession>A0AAV0R4U6</accession>